<feature type="transmembrane region" description="Helical" evidence="5">
    <location>
        <begin position="69"/>
        <end position="91"/>
    </location>
</feature>
<dbReference type="Gene3D" id="1.20.1070.10">
    <property type="entry name" value="Rhodopsin 7-helix transmembrane proteins"/>
    <property type="match status" value="1"/>
</dbReference>
<keyword evidence="8" id="KW-1185">Reference proteome</keyword>
<feature type="transmembrane region" description="Helical" evidence="5">
    <location>
        <begin position="154"/>
        <end position="171"/>
    </location>
</feature>
<name>A0AA36H5G7_CYLNA</name>
<evidence type="ECO:0000256" key="3">
    <source>
        <dbReference type="ARBA" id="ARBA00022989"/>
    </source>
</evidence>
<dbReference type="PROSITE" id="PS50262">
    <property type="entry name" value="G_PROTEIN_RECEP_F1_2"/>
    <property type="match status" value="1"/>
</dbReference>
<gene>
    <name evidence="7" type="ORF">CYNAS_LOCUS16372</name>
</gene>
<evidence type="ECO:0000256" key="1">
    <source>
        <dbReference type="ARBA" id="ARBA00004370"/>
    </source>
</evidence>
<dbReference type="GO" id="GO:0004930">
    <property type="term" value="F:G protein-coupled receptor activity"/>
    <property type="evidence" value="ECO:0007669"/>
    <property type="project" value="InterPro"/>
</dbReference>
<reference evidence="7" key="1">
    <citation type="submission" date="2023-07" db="EMBL/GenBank/DDBJ databases">
        <authorList>
            <consortium name="CYATHOMIX"/>
        </authorList>
    </citation>
    <scope>NUCLEOTIDE SEQUENCE</scope>
    <source>
        <strain evidence="7">N/A</strain>
    </source>
</reference>
<dbReference type="CDD" id="cd00637">
    <property type="entry name" value="7tm_classA_rhodopsin-like"/>
    <property type="match status" value="1"/>
</dbReference>
<protein>
    <recommendedName>
        <fullName evidence="6">G-protein coupled receptors family 1 profile domain-containing protein</fullName>
    </recommendedName>
</protein>
<dbReference type="InterPro" id="IPR000276">
    <property type="entry name" value="GPCR_Rhodpsn"/>
</dbReference>
<keyword evidence="2 5" id="KW-0812">Transmembrane</keyword>
<evidence type="ECO:0000256" key="4">
    <source>
        <dbReference type="ARBA" id="ARBA00023136"/>
    </source>
</evidence>
<dbReference type="SMART" id="SM01381">
    <property type="entry name" value="7TM_GPCR_Srsx"/>
    <property type="match status" value="1"/>
</dbReference>
<evidence type="ECO:0000313" key="7">
    <source>
        <dbReference type="EMBL" id="CAJ0604389.1"/>
    </source>
</evidence>
<proteinExistence type="predicted"/>
<evidence type="ECO:0000256" key="2">
    <source>
        <dbReference type="ARBA" id="ARBA00022692"/>
    </source>
</evidence>
<dbReference type="SUPFAM" id="SSF81321">
    <property type="entry name" value="Family A G protein-coupled receptor-like"/>
    <property type="match status" value="1"/>
</dbReference>
<dbReference type="AlphaFoldDB" id="A0AA36H5G7"/>
<dbReference type="Pfam" id="PF10320">
    <property type="entry name" value="7TM_GPCR_Srsx"/>
    <property type="match status" value="1"/>
</dbReference>
<feature type="transmembrane region" description="Helical" evidence="5">
    <location>
        <begin position="26"/>
        <end position="47"/>
    </location>
</feature>
<dbReference type="InterPro" id="IPR047130">
    <property type="entry name" value="7TM_GPCR_Srsx_nematod"/>
</dbReference>
<evidence type="ECO:0000313" key="8">
    <source>
        <dbReference type="Proteomes" id="UP001176961"/>
    </source>
</evidence>
<dbReference type="InterPro" id="IPR019424">
    <property type="entry name" value="7TM_GPCR_Srsx"/>
</dbReference>
<feature type="transmembrane region" description="Helical" evidence="5">
    <location>
        <begin position="112"/>
        <end position="134"/>
    </location>
</feature>
<dbReference type="PANTHER" id="PTHR23360:SF16">
    <property type="entry name" value="G-PROTEIN COUPLED RECEPTORS FAMILY 1 PROFILE DOMAIN-CONTAINING PROTEIN"/>
    <property type="match status" value="1"/>
</dbReference>
<evidence type="ECO:0000259" key="6">
    <source>
        <dbReference type="PROSITE" id="PS50262"/>
    </source>
</evidence>
<dbReference type="PANTHER" id="PTHR23360">
    <property type="entry name" value="G-PROTEIN COUPLED RECEPTORS FAMILY 1 PROFILE DOMAIN-CONTAINING PROTEIN-RELATED"/>
    <property type="match status" value="1"/>
</dbReference>
<organism evidence="7 8">
    <name type="scientific">Cylicocyclus nassatus</name>
    <name type="common">Nematode worm</name>
    <dbReference type="NCBI Taxonomy" id="53992"/>
    <lineage>
        <taxon>Eukaryota</taxon>
        <taxon>Metazoa</taxon>
        <taxon>Ecdysozoa</taxon>
        <taxon>Nematoda</taxon>
        <taxon>Chromadorea</taxon>
        <taxon>Rhabditida</taxon>
        <taxon>Rhabditina</taxon>
        <taxon>Rhabditomorpha</taxon>
        <taxon>Strongyloidea</taxon>
        <taxon>Strongylidae</taxon>
        <taxon>Cylicocyclus</taxon>
    </lineage>
</organism>
<keyword evidence="4 5" id="KW-0472">Membrane</keyword>
<comment type="subcellular location">
    <subcellularLocation>
        <location evidence="1">Membrane</location>
    </subcellularLocation>
</comment>
<accession>A0AA36H5G7</accession>
<sequence>MGLVIGIDRLLAIVLSTRYSRLPGSLYAMMMTVVLTYAGLLTMFGYWDSSEDIIPNCSPPAAYNSTSRMVWIGSNVVIAFLVIAVYSLAHVKCRSLSAKNTHAPSILRIKRLLLSLSIVMGIYASTWFVTVIVLLITRLLPINPNIANDIVQQLGWLVIINASTNFFVYFCRAPEYRKVFLNIACLSKSNPRPVVHISVRTCSINI</sequence>
<keyword evidence="3 5" id="KW-1133">Transmembrane helix</keyword>
<dbReference type="Proteomes" id="UP001176961">
    <property type="component" value="Unassembled WGS sequence"/>
</dbReference>
<evidence type="ECO:0000256" key="5">
    <source>
        <dbReference type="SAM" id="Phobius"/>
    </source>
</evidence>
<feature type="domain" description="G-protein coupled receptors family 1 profile" evidence="6">
    <location>
        <begin position="1"/>
        <end position="169"/>
    </location>
</feature>
<dbReference type="InterPro" id="IPR017452">
    <property type="entry name" value="GPCR_Rhodpsn_7TM"/>
</dbReference>
<dbReference type="EMBL" id="CATQJL010000305">
    <property type="protein sequence ID" value="CAJ0604389.1"/>
    <property type="molecule type" value="Genomic_DNA"/>
</dbReference>
<dbReference type="GO" id="GO:0016020">
    <property type="term" value="C:membrane"/>
    <property type="evidence" value="ECO:0007669"/>
    <property type="project" value="UniProtKB-SubCell"/>
</dbReference>
<comment type="caution">
    <text evidence="7">The sequence shown here is derived from an EMBL/GenBank/DDBJ whole genome shotgun (WGS) entry which is preliminary data.</text>
</comment>